<dbReference type="AlphaFoldDB" id="A0AAE1GEE8"/>
<reference evidence="1" key="1">
    <citation type="submission" date="2023-10" db="EMBL/GenBank/DDBJ databases">
        <title>Genome assemblies of two species of porcelain crab, Petrolisthes cinctipes and Petrolisthes manimaculis (Anomura: Porcellanidae).</title>
        <authorList>
            <person name="Angst P."/>
        </authorList>
    </citation>
    <scope>NUCLEOTIDE SEQUENCE</scope>
    <source>
        <strain evidence="1">PB745_01</strain>
        <tissue evidence="1">Gill</tissue>
    </source>
</reference>
<name>A0AAE1GEE8_PETCI</name>
<comment type="caution">
    <text evidence="1">The sequence shown here is derived from an EMBL/GenBank/DDBJ whole genome shotgun (WGS) entry which is preliminary data.</text>
</comment>
<sequence length="183" mass="20618">MYPLTYHVPCLYATSSLQPRAHLNAHVNNPRHILIATSRTPTVRPRAHLCAPTYSTPSNGTHSPLIHVHLWYAHVLIYTHVHARTYPRYAPRCHLTYNYDTPMCSSLHVVLQRSNCMCISPTYATYHVTPTQVCRHFIDSSPRSHATCSTLCSTSATLHANATHQRTSSTPRTVCNSSDWATQ</sequence>
<proteinExistence type="predicted"/>
<accession>A0AAE1GEE8</accession>
<dbReference type="EMBL" id="JAWQEG010000324">
    <property type="protein sequence ID" value="KAK3891613.1"/>
    <property type="molecule type" value="Genomic_DNA"/>
</dbReference>
<evidence type="ECO:0000313" key="2">
    <source>
        <dbReference type="Proteomes" id="UP001286313"/>
    </source>
</evidence>
<protein>
    <submittedName>
        <fullName evidence="1">Uncharacterized protein</fullName>
    </submittedName>
</protein>
<organism evidence="1 2">
    <name type="scientific">Petrolisthes cinctipes</name>
    <name type="common">Flat porcelain crab</name>
    <dbReference type="NCBI Taxonomy" id="88211"/>
    <lineage>
        <taxon>Eukaryota</taxon>
        <taxon>Metazoa</taxon>
        <taxon>Ecdysozoa</taxon>
        <taxon>Arthropoda</taxon>
        <taxon>Crustacea</taxon>
        <taxon>Multicrustacea</taxon>
        <taxon>Malacostraca</taxon>
        <taxon>Eumalacostraca</taxon>
        <taxon>Eucarida</taxon>
        <taxon>Decapoda</taxon>
        <taxon>Pleocyemata</taxon>
        <taxon>Anomura</taxon>
        <taxon>Galatheoidea</taxon>
        <taxon>Porcellanidae</taxon>
        <taxon>Petrolisthes</taxon>
    </lineage>
</organism>
<evidence type="ECO:0000313" key="1">
    <source>
        <dbReference type="EMBL" id="KAK3891613.1"/>
    </source>
</evidence>
<gene>
    <name evidence="1" type="ORF">Pcinc_004501</name>
</gene>
<keyword evidence="2" id="KW-1185">Reference proteome</keyword>
<dbReference type="Proteomes" id="UP001286313">
    <property type="component" value="Unassembled WGS sequence"/>
</dbReference>